<feature type="transmembrane region" description="Helical" evidence="7">
    <location>
        <begin position="104"/>
        <end position="129"/>
    </location>
</feature>
<comment type="similarity">
    <text evidence="6">Belongs to the anthrone oxygenase family.</text>
</comment>
<evidence type="ECO:0000256" key="1">
    <source>
        <dbReference type="ARBA" id="ARBA00004141"/>
    </source>
</evidence>
<accession>A0A9W9GVR6</accession>
<evidence type="ECO:0000256" key="6">
    <source>
        <dbReference type="ARBA" id="ARBA00034313"/>
    </source>
</evidence>
<dbReference type="PANTHER" id="PTHR35042">
    <property type="entry name" value="ANTHRONE OXYGENASE ENCC"/>
    <property type="match status" value="1"/>
</dbReference>
<protein>
    <recommendedName>
        <fullName evidence="10">DUF1772-domain-containing protein</fullName>
    </recommendedName>
</protein>
<dbReference type="Pfam" id="PF08592">
    <property type="entry name" value="Anthrone_oxy"/>
    <property type="match status" value="1"/>
</dbReference>
<keyword evidence="4" id="KW-0560">Oxidoreductase</keyword>
<feature type="transmembrane region" description="Helical" evidence="7">
    <location>
        <begin position="183"/>
        <end position="201"/>
    </location>
</feature>
<evidence type="ECO:0000256" key="5">
    <source>
        <dbReference type="ARBA" id="ARBA00023136"/>
    </source>
</evidence>
<sequence length="207" mass="21853">MATDVRIAQAIGTIGCAAAAGGIATLSIVSIPTLILPSRRPSSATLPAEDIPGTPTTHLTHQWLYLYTRGSKLYPGISAVSSLANMYALWALRDSPTPGPDVLGGSWSACYLLAVGVTMGIAPFTLTVMKRVNGKLKAHAKRDDAALAEGTKGMVVSEQEKAKRAREDSEVPALLEHWSKLNLIRASFPLAGAVIGFYAAVNSWVLP</sequence>
<dbReference type="InterPro" id="IPR013901">
    <property type="entry name" value="Anthrone_oxy"/>
</dbReference>
<name>A0A9W9GVR6_9EURO</name>
<gene>
    <name evidence="8" type="ORF">N7515_006989</name>
</gene>
<reference evidence="8" key="2">
    <citation type="journal article" date="2023" name="IMA Fungus">
        <title>Comparative genomic study of the Penicillium genus elucidates a diverse pangenome and 15 lateral gene transfer events.</title>
        <authorList>
            <person name="Petersen C."/>
            <person name="Sorensen T."/>
            <person name="Nielsen M.R."/>
            <person name="Sondergaard T.E."/>
            <person name="Sorensen J.L."/>
            <person name="Fitzpatrick D.A."/>
            <person name="Frisvad J.C."/>
            <person name="Nielsen K.L."/>
        </authorList>
    </citation>
    <scope>NUCLEOTIDE SEQUENCE</scope>
    <source>
        <strain evidence="8">IBT 22155</strain>
    </source>
</reference>
<keyword evidence="2 7" id="KW-0812">Transmembrane</keyword>
<reference evidence="8" key="1">
    <citation type="submission" date="2022-11" db="EMBL/GenBank/DDBJ databases">
        <authorList>
            <person name="Petersen C."/>
        </authorList>
    </citation>
    <scope>NUCLEOTIDE SEQUENCE</scope>
    <source>
        <strain evidence="8">IBT 22155</strain>
    </source>
</reference>
<feature type="transmembrane region" description="Helical" evidence="7">
    <location>
        <begin position="12"/>
        <end position="36"/>
    </location>
</feature>
<keyword evidence="4" id="KW-0503">Monooxygenase</keyword>
<dbReference type="GO" id="GO:0016020">
    <property type="term" value="C:membrane"/>
    <property type="evidence" value="ECO:0007669"/>
    <property type="project" value="UniProtKB-SubCell"/>
</dbReference>
<evidence type="ECO:0008006" key="10">
    <source>
        <dbReference type="Google" id="ProtNLM"/>
    </source>
</evidence>
<evidence type="ECO:0000256" key="7">
    <source>
        <dbReference type="SAM" id="Phobius"/>
    </source>
</evidence>
<evidence type="ECO:0000313" key="8">
    <source>
        <dbReference type="EMBL" id="KAJ5130950.1"/>
    </source>
</evidence>
<dbReference type="EMBL" id="JAPQKL010000005">
    <property type="protein sequence ID" value="KAJ5130950.1"/>
    <property type="molecule type" value="Genomic_DNA"/>
</dbReference>
<dbReference type="OrthoDB" id="5954308at2759"/>
<dbReference type="PANTHER" id="PTHR35042:SF1">
    <property type="entry name" value="DUF1772-DOMAIN-CONTAINING PROTEIN"/>
    <property type="match status" value="1"/>
</dbReference>
<proteinExistence type="inferred from homology"/>
<organism evidence="8 9">
    <name type="scientific">Penicillium bovifimosum</name>
    <dbReference type="NCBI Taxonomy" id="126998"/>
    <lineage>
        <taxon>Eukaryota</taxon>
        <taxon>Fungi</taxon>
        <taxon>Dikarya</taxon>
        <taxon>Ascomycota</taxon>
        <taxon>Pezizomycotina</taxon>
        <taxon>Eurotiomycetes</taxon>
        <taxon>Eurotiomycetidae</taxon>
        <taxon>Eurotiales</taxon>
        <taxon>Aspergillaceae</taxon>
        <taxon>Penicillium</taxon>
    </lineage>
</organism>
<evidence type="ECO:0000256" key="3">
    <source>
        <dbReference type="ARBA" id="ARBA00022989"/>
    </source>
</evidence>
<keyword evidence="9" id="KW-1185">Reference proteome</keyword>
<dbReference type="GeneID" id="81406903"/>
<comment type="caution">
    <text evidence="8">The sequence shown here is derived from an EMBL/GenBank/DDBJ whole genome shotgun (WGS) entry which is preliminary data.</text>
</comment>
<keyword evidence="5 7" id="KW-0472">Membrane</keyword>
<evidence type="ECO:0000313" key="9">
    <source>
        <dbReference type="Proteomes" id="UP001149079"/>
    </source>
</evidence>
<dbReference type="RefSeq" id="XP_056521329.1">
    <property type="nucleotide sequence ID" value="XM_056667733.1"/>
</dbReference>
<dbReference type="GO" id="GO:0004497">
    <property type="term" value="F:monooxygenase activity"/>
    <property type="evidence" value="ECO:0007669"/>
    <property type="project" value="UniProtKB-KW"/>
</dbReference>
<keyword evidence="3 7" id="KW-1133">Transmembrane helix</keyword>
<dbReference type="AlphaFoldDB" id="A0A9W9GVR6"/>
<dbReference type="Proteomes" id="UP001149079">
    <property type="component" value="Unassembled WGS sequence"/>
</dbReference>
<evidence type="ECO:0000256" key="2">
    <source>
        <dbReference type="ARBA" id="ARBA00022692"/>
    </source>
</evidence>
<feature type="transmembrane region" description="Helical" evidence="7">
    <location>
        <begin position="73"/>
        <end position="92"/>
    </location>
</feature>
<comment type="subcellular location">
    <subcellularLocation>
        <location evidence="1">Membrane</location>
        <topology evidence="1">Multi-pass membrane protein</topology>
    </subcellularLocation>
</comment>
<evidence type="ECO:0000256" key="4">
    <source>
        <dbReference type="ARBA" id="ARBA00023033"/>
    </source>
</evidence>